<keyword evidence="9" id="KW-1185">Reference proteome</keyword>
<dbReference type="Gene3D" id="2.60.120.200">
    <property type="match status" value="1"/>
</dbReference>
<dbReference type="EMBL" id="MWIP01000014">
    <property type="protein sequence ID" value="KAF1685374.1"/>
    <property type="molecule type" value="Genomic_DNA"/>
</dbReference>
<reference evidence="8 9" key="1">
    <citation type="submission" date="2017-10" db="EMBL/GenBank/DDBJ databases">
        <title>Whole genome sequencing of Pseudoxanthomonas broegbernensis DSM 12573(T).</title>
        <authorList>
            <person name="Kumar S."/>
            <person name="Bansal K."/>
            <person name="Kaur A."/>
            <person name="Patil P."/>
            <person name="Sharma S."/>
            <person name="Patil P.B."/>
        </authorList>
    </citation>
    <scope>NUCLEOTIDE SEQUENCE [LARGE SCALE GENOMIC DNA]</scope>
    <source>
        <strain evidence="8 9">DSM 12573</strain>
    </source>
</reference>
<dbReference type="InterPro" id="IPR051795">
    <property type="entry name" value="Glycosyl_Hydrlase_43"/>
</dbReference>
<dbReference type="Pfam" id="PF04616">
    <property type="entry name" value="Glyco_hydro_43"/>
    <property type="match status" value="1"/>
</dbReference>
<feature type="compositionally biased region" description="Low complexity" evidence="6">
    <location>
        <begin position="15"/>
        <end position="26"/>
    </location>
</feature>
<dbReference type="InterPro" id="IPR041542">
    <property type="entry name" value="GH43_C2"/>
</dbReference>
<feature type="site" description="Important for catalytic activity, responsible for pKa modulation of the active site Glu and correct orientation of both the proton donor and substrate" evidence="5">
    <location>
        <position position="208"/>
    </location>
</feature>
<feature type="region of interest" description="Disordered" evidence="6">
    <location>
        <begin position="1"/>
        <end position="26"/>
    </location>
</feature>
<organism evidence="8 9">
    <name type="scientific">Pseudoxanthomonas broegbernensis</name>
    <dbReference type="NCBI Taxonomy" id="83619"/>
    <lineage>
        <taxon>Bacteria</taxon>
        <taxon>Pseudomonadati</taxon>
        <taxon>Pseudomonadota</taxon>
        <taxon>Gammaproteobacteria</taxon>
        <taxon>Lysobacterales</taxon>
        <taxon>Lysobacteraceae</taxon>
        <taxon>Pseudoxanthomonas</taxon>
    </lineage>
</organism>
<keyword evidence="2 8" id="KW-0378">Hydrolase</keyword>
<evidence type="ECO:0000256" key="4">
    <source>
        <dbReference type="PIRSR" id="PIRSR606710-1"/>
    </source>
</evidence>
<name>A0A7V8GKZ5_9GAMM</name>
<dbReference type="InterPro" id="IPR006710">
    <property type="entry name" value="Glyco_hydro_43"/>
</dbReference>
<evidence type="ECO:0000256" key="1">
    <source>
        <dbReference type="ARBA" id="ARBA00009865"/>
    </source>
</evidence>
<comment type="similarity">
    <text evidence="1">Belongs to the glycosyl hydrolase 43 family.</text>
</comment>
<dbReference type="InterPro" id="IPR013320">
    <property type="entry name" value="ConA-like_dom_sf"/>
</dbReference>
<evidence type="ECO:0000256" key="2">
    <source>
        <dbReference type="ARBA" id="ARBA00022801"/>
    </source>
</evidence>
<comment type="caution">
    <text evidence="8">The sequence shown here is derived from an EMBL/GenBank/DDBJ whole genome shotgun (WGS) entry which is preliminary data.</text>
</comment>
<dbReference type="Gene3D" id="2.115.10.20">
    <property type="entry name" value="Glycosyl hydrolase domain, family 43"/>
    <property type="match status" value="1"/>
</dbReference>
<evidence type="ECO:0000313" key="9">
    <source>
        <dbReference type="Proteomes" id="UP000462066"/>
    </source>
</evidence>
<dbReference type="SUPFAM" id="SSF75005">
    <property type="entry name" value="Arabinanase/levansucrase/invertase"/>
    <property type="match status" value="1"/>
</dbReference>
<gene>
    <name evidence="8" type="ORF">B1992_12325</name>
</gene>
<dbReference type="CDD" id="cd18617">
    <property type="entry name" value="GH43_XynB-like"/>
    <property type="match status" value="1"/>
</dbReference>
<dbReference type="Proteomes" id="UP000462066">
    <property type="component" value="Unassembled WGS sequence"/>
</dbReference>
<evidence type="ECO:0000256" key="3">
    <source>
        <dbReference type="ARBA" id="ARBA00023295"/>
    </source>
</evidence>
<sequence length="601" mass="65075">MPAPSFPRGRGSEDAAPAPSPRAGPARAPRWGILGPLLASLLLAACAGGDGQQGTAPADTADAAAAASFDWFEYTGRDRAFEAELPPGSFRNPVLAGFHSDPSVVAARGKFYMVNSTFTYFPGIPVFESEDLVHWKQVGNVIDRPSQLDFDGLRVSRGVFAPAIEYRGGTFYVANTAVDSGGNFIATATDPAGPWSDPVWLPGIGGIDPSLFFDDDGRVYILNNDEPQGVPRYDGHRAIWLQEIDIAKGEPFGPRKVLVDGGVKPEENPIWIEGPHLYKVDGWYYLSNAEGGTGPQHSQVVLRSRQVWGPYVPHARNPVLTQRDLDPARALPVTNAGHADLVQGPDGSWWALFLASRNYGVDHYNTGRETFLLPVTWDDGWPSILPPGQAIPYVLPGPSFMKRPAEQAPSTGNFTWRDDFDAPELGKEWMFVRVPRQPWADLSAQAGRLTLRPLAEGLDTLRNPSFLARRQQHLVFEASAALELPAAGSAAGLAAFQNEAHWYFLGVRRVGAEAELFLEKRGGDAPAAVVASRSVVVPAGRDLKLRIAGDEGAYSFGFDADGEGWQWLVRDDDATLLSTDVAGGFVGATIGPYARDERARH</sequence>
<dbReference type="PANTHER" id="PTHR42812">
    <property type="entry name" value="BETA-XYLOSIDASE"/>
    <property type="match status" value="1"/>
</dbReference>
<dbReference type="AlphaFoldDB" id="A0A7V8GKZ5"/>
<feature type="active site" description="Proton donor" evidence="4">
    <location>
        <position position="273"/>
    </location>
</feature>
<evidence type="ECO:0000259" key="7">
    <source>
        <dbReference type="Pfam" id="PF17851"/>
    </source>
</evidence>
<keyword evidence="3" id="KW-0326">Glycosidase</keyword>
<dbReference type="SUPFAM" id="SSF49899">
    <property type="entry name" value="Concanavalin A-like lectins/glucanases"/>
    <property type="match status" value="1"/>
</dbReference>
<protein>
    <submittedName>
        <fullName evidence="8">Glycoside hydrolase 43 family protein</fullName>
    </submittedName>
</protein>
<dbReference type="Pfam" id="PF17851">
    <property type="entry name" value="GH43_C2"/>
    <property type="match status" value="1"/>
</dbReference>
<dbReference type="InterPro" id="IPR023296">
    <property type="entry name" value="Glyco_hydro_beta-prop_sf"/>
</dbReference>
<feature type="active site" description="Proton acceptor" evidence="4">
    <location>
        <position position="101"/>
    </location>
</feature>
<evidence type="ECO:0000256" key="5">
    <source>
        <dbReference type="PIRSR" id="PIRSR606710-2"/>
    </source>
</evidence>
<accession>A0A7V8GKZ5</accession>
<dbReference type="PANTHER" id="PTHR42812:SF12">
    <property type="entry name" value="BETA-XYLOSIDASE-RELATED"/>
    <property type="match status" value="1"/>
</dbReference>
<feature type="domain" description="Beta-xylosidase C-terminal Concanavalin A-like" evidence="7">
    <location>
        <begin position="417"/>
        <end position="597"/>
    </location>
</feature>
<proteinExistence type="inferred from homology"/>
<dbReference type="GO" id="GO:0004553">
    <property type="term" value="F:hydrolase activity, hydrolyzing O-glycosyl compounds"/>
    <property type="evidence" value="ECO:0007669"/>
    <property type="project" value="InterPro"/>
</dbReference>
<evidence type="ECO:0000313" key="8">
    <source>
        <dbReference type="EMBL" id="KAF1685374.1"/>
    </source>
</evidence>
<dbReference type="GO" id="GO:0005975">
    <property type="term" value="P:carbohydrate metabolic process"/>
    <property type="evidence" value="ECO:0007669"/>
    <property type="project" value="InterPro"/>
</dbReference>
<evidence type="ECO:0000256" key="6">
    <source>
        <dbReference type="SAM" id="MobiDB-lite"/>
    </source>
</evidence>